<evidence type="ECO:0000313" key="3">
    <source>
        <dbReference type="Proteomes" id="UP000320813"/>
    </source>
</evidence>
<evidence type="ECO:0000256" key="1">
    <source>
        <dbReference type="SAM" id="MobiDB-lite"/>
    </source>
</evidence>
<name>A0A519BB74_9DELT</name>
<gene>
    <name evidence="2" type="ORF">EVJ47_05005</name>
</gene>
<dbReference type="AlphaFoldDB" id="A0A519BB74"/>
<reference evidence="2 3" key="1">
    <citation type="submission" date="2019-01" db="EMBL/GenBank/DDBJ databases">
        <title>Insights into ecological role of a new deltaproteobacterial order Candidatus Sinidesulfobacterales (Sva0485) by metagenomics and metatranscriptomics.</title>
        <authorList>
            <person name="Tan S."/>
            <person name="Liu J."/>
            <person name="Fang Y."/>
            <person name="Hedlund B.P."/>
            <person name="Lian Z.H."/>
            <person name="Huang L.Y."/>
            <person name="Li J.T."/>
            <person name="Huang L.N."/>
            <person name="Li W.J."/>
            <person name="Jiang H.C."/>
            <person name="Dong H.L."/>
            <person name="Shu W.S."/>
        </authorList>
    </citation>
    <scope>NUCLEOTIDE SEQUENCE [LARGE SCALE GENOMIC DNA]</scope>
    <source>
        <strain evidence="2">AP3</strain>
    </source>
</reference>
<dbReference type="Proteomes" id="UP000320813">
    <property type="component" value="Unassembled WGS sequence"/>
</dbReference>
<protein>
    <submittedName>
        <fullName evidence="2">Uncharacterized protein</fullName>
    </submittedName>
</protein>
<feature type="compositionally biased region" description="Basic and acidic residues" evidence="1">
    <location>
        <begin position="60"/>
        <end position="75"/>
    </location>
</feature>
<sequence length="96" mass="10899">MIDLVEIQQIISNMPSVEKITSTPQVLAVNSSNIIQKEMENVNMEKLSTVVELSEVLEPINDKNKNSKEEKKFSSESEEEEKETDKKNTPHINIIA</sequence>
<feature type="region of interest" description="Disordered" evidence="1">
    <location>
        <begin position="58"/>
        <end position="96"/>
    </location>
</feature>
<comment type="caution">
    <text evidence="2">The sequence shown here is derived from an EMBL/GenBank/DDBJ whole genome shotgun (WGS) entry which is preliminary data.</text>
</comment>
<organism evidence="2 3">
    <name type="scientific">Candidatus Acidulodesulfobacterium ferriphilum</name>
    <dbReference type="NCBI Taxonomy" id="2597223"/>
    <lineage>
        <taxon>Bacteria</taxon>
        <taxon>Deltaproteobacteria</taxon>
        <taxon>Candidatus Acidulodesulfobacterales</taxon>
        <taxon>Candidatus Acidulodesulfobacterium</taxon>
    </lineage>
</organism>
<proteinExistence type="predicted"/>
<evidence type="ECO:0000313" key="2">
    <source>
        <dbReference type="EMBL" id="RZD14530.1"/>
    </source>
</evidence>
<accession>A0A519BB74</accession>
<dbReference type="EMBL" id="SGBD01000002">
    <property type="protein sequence ID" value="RZD14530.1"/>
    <property type="molecule type" value="Genomic_DNA"/>
</dbReference>